<sequence>MPRALPEAKIVTRRQAPEWEKVLTASLKENSLAPAEEVILLAFDLYCDELNAPFDQRRQVMAKHFSKIAALFAQVQSLAPDMVERAAAKHRLELDRFIEKKGEF</sequence>
<dbReference type="AlphaFoldDB" id="A0A347UGV8"/>
<reference evidence="1 2" key="1">
    <citation type="submission" date="2018-09" db="EMBL/GenBank/DDBJ databases">
        <title>Profundibacter amoris BAR1 gen. nov., sp. nov., a new member of the Roseobacter clade isolated at Lokis Castle Vent Field on the Arctic Mid-Oceanic Ridge.</title>
        <authorList>
            <person name="Le Moine Bauer S."/>
            <person name="Sjoeberg A.G."/>
            <person name="L'Haridon S."/>
            <person name="Stokke R."/>
            <person name="Roalkvam I."/>
            <person name="Steen I.H."/>
            <person name="Dahle H."/>
        </authorList>
    </citation>
    <scope>NUCLEOTIDE SEQUENCE [LARGE SCALE GENOMIC DNA]</scope>
    <source>
        <strain evidence="1 2">BAR1</strain>
    </source>
</reference>
<evidence type="ECO:0000313" key="1">
    <source>
        <dbReference type="EMBL" id="AXX98086.1"/>
    </source>
</evidence>
<protein>
    <submittedName>
        <fullName evidence="1">Uncharacterized protein</fullName>
    </submittedName>
</protein>
<dbReference type="Proteomes" id="UP000261704">
    <property type="component" value="Chromosome"/>
</dbReference>
<dbReference type="KEGG" id="pamo:BAR1_09165"/>
<organism evidence="1 2">
    <name type="scientific">Profundibacter amoris</name>
    <dbReference type="NCBI Taxonomy" id="2171755"/>
    <lineage>
        <taxon>Bacteria</taxon>
        <taxon>Pseudomonadati</taxon>
        <taxon>Pseudomonadota</taxon>
        <taxon>Alphaproteobacteria</taxon>
        <taxon>Rhodobacterales</taxon>
        <taxon>Paracoccaceae</taxon>
        <taxon>Profundibacter</taxon>
    </lineage>
</organism>
<gene>
    <name evidence="1" type="ORF">BAR1_09165</name>
</gene>
<accession>A0A347UGV8</accession>
<dbReference type="EMBL" id="CP032125">
    <property type="protein sequence ID" value="AXX98086.1"/>
    <property type="molecule type" value="Genomic_DNA"/>
</dbReference>
<keyword evidence="2" id="KW-1185">Reference proteome</keyword>
<name>A0A347UGV8_9RHOB</name>
<evidence type="ECO:0000313" key="2">
    <source>
        <dbReference type="Proteomes" id="UP000261704"/>
    </source>
</evidence>
<proteinExistence type="predicted"/>